<feature type="chain" id="PRO_5037116993" description="TrbL/VirB6 plasmid conjugal transfer protein" evidence="3">
    <location>
        <begin position="34"/>
        <end position="709"/>
    </location>
</feature>
<comment type="caution">
    <text evidence="4">The sequence shown here is derived from an EMBL/GenBank/DDBJ whole genome shotgun (WGS) entry which is preliminary data.</text>
</comment>
<feature type="region of interest" description="Disordered" evidence="1">
    <location>
        <begin position="32"/>
        <end position="107"/>
    </location>
</feature>
<dbReference type="GO" id="GO:0000993">
    <property type="term" value="F:RNA polymerase II complex binding"/>
    <property type="evidence" value="ECO:0007669"/>
    <property type="project" value="TreeGrafter"/>
</dbReference>
<keyword evidence="2" id="KW-0812">Transmembrane</keyword>
<keyword evidence="5" id="KW-1185">Reference proteome</keyword>
<evidence type="ECO:0000256" key="1">
    <source>
        <dbReference type="SAM" id="MobiDB-lite"/>
    </source>
</evidence>
<evidence type="ECO:0008006" key="6">
    <source>
        <dbReference type="Google" id="ProtNLM"/>
    </source>
</evidence>
<feature type="signal peptide" evidence="3">
    <location>
        <begin position="1"/>
        <end position="33"/>
    </location>
</feature>
<feature type="region of interest" description="Disordered" evidence="1">
    <location>
        <begin position="575"/>
        <end position="709"/>
    </location>
</feature>
<protein>
    <recommendedName>
        <fullName evidence="6">TrbL/VirB6 plasmid conjugal transfer protein</fullName>
    </recommendedName>
</protein>
<dbReference type="PANTHER" id="PTHR12460">
    <property type="entry name" value="CYCLIN-DEPENDENT KINASE INHIBITOR-RELATED PROTEIN"/>
    <property type="match status" value="1"/>
</dbReference>
<gene>
    <name evidence="4" type="ORF">KDK95_20790</name>
</gene>
<evidence type="ECO:0000313" key="4">
    <source>
        <dbReference type="EMBL" id="MBR7828758.1"/>
    </source>
</evidence>
<dbReference type="PANTHER" id="PTHR12460:SF0">
    <property type="entry name" value="CID DOMAIN-CONTAINING PROTEIN-RELATED"/>
    <property type="match status" value="1"/>
</dbReference>
<feature type="compositionally biased region" description="Pro residues" evidence="1">
    <location>
        <begin position="620"/>
        <end position="629"/>
    </location>
</feature>
<name>A0A941EDQ2_9ACTN</name>
<keyword evidence="2" id="KW-1133">Transmembrane helix</keyword>
<feature type="transmembrane region" description="Helical" evidence="2">
    <location>
        <begin position="237"/>
        <end position="259"/>
    </location>
</feature>
<feature type="compositionally biased region" description="Pro residues" evidence="1">
    <location>
        <begin position="667"/>
        <end position="709"/>
    </location>
</feature>
<evidence type="ECO:0000313" key="5">
    <source>
        <dbReference type="Proteomes" id="UP000676325"/>
    </source>
</evidence>
<feature type="compositionally biased region" description="Basic and acidic residues" evidence="1">
    <location>
        <begin position="575"/>
        <end position="586"/>
    </location>
</feature>
<sequence length="709" mass="73276">MSASRGRPAVKRLVLLGAGALIALLASTGAAQASSSSAPVPLPAPSSGSSPSAVSSSPSPAPTTSGASPSASASCPAGYTSTSSGGQSACTPDPTSSATEDANNNGAFGSFNDESTLDCTAATKKAPSACAHVIDDYSVTADDGPWNAIGAHLEDWFTQAIWYCDKIILGIAVFILVWALQFGLAKILLTPVQQLCLAYQQQVIGALGLPTLCMMIAAFLCGMQILFKSRARGTAEFAMSAVIAALATTFLAAPATTLLGDNGVLTHTEQFSVGVAAVSLGQGQDSADPSQVTQPLANALIETFEREPDQVLQYGAVLDTPGHVDPCYHIYAAQIQGEVQYGYTSDQPPPDFILSSTWQEMSSCNQSYADFNQNPSFERIFIALSVGIADVFLLFLVILISGGLLVAQFGLGIESIALVFALVLGTLPGGGRAILWRSVARVVKAVNAVLFSILFVAVFCVAIQTLMSSLAGQDLMLRFTLVDAAVVAGLVFHRRISEAGKDVAFNIQRRLERMKVGGASGSAFIRATMLYDQRSQSQSRLGLAAFSAAVGAETDRVLNPARMVGQRAANAGRRLVDANRRARERAAAWNENRSGPTGGGRGPGPQGPAQPGSGGRGPRGPQPPGPGPSAPSNRAVQGQRSRSSAMRSQLRSASGQAAAGLRNSNSPTPPNASAPPRSTPSTPPPAQQPRPGRPSRPPTPPPSPGGGGD</sequence>
<keyword evidence="2" id="KW-0472">Membrane</keyword>
<evidence type="ECO:0000256" key="2">
    <source>
        <dbReference type="SAM" id="Phobius"/>
    </source>
</evidence>
<feature type="compositionally biased region" description="Low complexity" evidence="1">
    <location>
        <begin position="32"/>
        <end position="77"/>
    </location>
</feature>
<keyword evidence="3" id="KW-0732">Signal</keyword>
<dbReference type="RefSeq" id="WP_212519894.1">
    <property type="nucleotide sequence ID" value="NZ_JAGSOH010000065.1"/>
</dbReference>
<feature type="compositionally biased region" description="Polar residues" evidence="1">
    <location>
        <begin position="634"/>
        <end position="655"/>
    </location>
</feature>
<evidence type="ECO:0000256" key="3">
    <source>
        <dbReference type="SAM" id="SignalP"/>
    </source>
</evidence>
<feature type="transmembrane region" description="Helical" evidence="2">
    <location>
        <begin position="203"/>
        <end position="225"/>
    </location>
</feature>
<accession>A0A941EDQ2</accession>
<reference evidence="4" key="1">
    <citation type="submission" date="2021-04" db="EMBL/GenBank/DDBJ databases">
        <title>Genome based classification of Actinospica acidithermotolerans sp. nov., an actinobacterium isolated from an Indonesian hot spring.</title>
        <authorList>
            <person name="Kusuma A.B."/>
            <person name="Putra K.E."/>
            <person name="Nafisah S."/>
            <person name="Loh J."/>
            <person name="Nouioui I."/>
            <person name="Goodfellow M."/>
        </authorList>
    </citation>
    <scope>NUCLEOTIDE SEQUENCE</scope>
    <source>
        <strain evidence="4">MGRD01-02</strain>
    </source>
</reference>
<dbReference type="EMBL" id="JAGSOH010000065">
    <property type="protein sequence ID" value="MBR7828758.1"/>
    <property type="molecule type" value="Genomic_DNA"/>
</dbReference>
<dbReference type="AlphaFoldDB" id="A0A941EDQ2"/>
<dbReference type="Proteomes" id="UP000676325">
    <property type="component" value="Unassembled WGS sequence"/>
</dbReference>
<feature type="transmembrane region" description="Helical" evidence="2">
    <location>
        <begin position="380"/>
        <end position="400"/>
    </location>
</feature>
<feature type="transmembrane region" description="Helical" evidence="2">
    <location>
        <begin position="448"/>
        <end position="469"/>
    </location>
</feature>
<dbReference type="GO" id="GO:0031124">
    <property type="term" value="P:mRNA 3'-end processing"/>
    <property type="evidence" value="ECO:0007669"/>
    <property type="project" value="TreeGrafter"/>
</dbReference>
<feature type="compositionally biased region" description="Polar residues" evidence="1">
    <location>
        <begin position="79"/>
        <end position="107"/>
    </location>
</feature>
<feature type="transmembrane region" description="Helical" evidence="2">
    <location>
        <begin position="167"/>
        <end position="191"/>
    </location>
</feature>
<organism evidence="4 5">
    <name type="scientific">Actinospica acidithermotolerans</name>
    <dbReference type="NCBI Taxonomy" id="2828514"/>
    <lineage>
        <taxon>Bacteria</taxon>
        <taxon>Bacillati</taxon>
        <taxon>Actinomycetota</taxon>
        <taxon>Actinomycetes</taxon>
        <taxon>Catenulisporales</taxon>
        <taxon>Actinospicaceae</taxon>
        <taxon>Actinospica</taxon>
    </lineage>
</organism>
<proteinExistence type="predicted"/>